<dbReference type="RefSeq" id="WP_044055468.1">
    <property type="nucleotide sequence ID" value="NZ_CBCSKJ010000005.1"/>
</dbReference>
<dbReference type="Gene3D" id="2.40.50.100">
    <property type="match status" value="1"/>
</dbReference>
<accession>A0A075P1P9</accession>
<reference evidence="4 5" key="1">
    <citation type="submission" date="2014-06" db="EMBL/GenBank/DDBJ databases">
        <title>Genomes of Alteromonas australica, a world apart.</title>
        <authorList>
            <person name="Gonzaga A."/>
            <person name="Lopez-Perez M."/>
            <person name="Rodriguez-Valera F."/>
        </authorList>
    </citation>
    <scope>NUCLEOTIDE SEQUENCE [LARGE SCALE GENOMIC DNA]</scope>
    <source>
        <strain evidence="4 5">H 17</strain>
    </source>
</reference>
<dbReference type="GO" id="GO:1990195">
    <property type="term" value="C:macrolide transmembrane transporter complex"/>
    <property type="evidence" value="ECO:0007669"/>
    <property type="project" value="InterPro"/>
</dbReference>
<evidence type="ECO:0000256" key="1">
    <source>
        <dbReference type="SAM" id="Coils"/>
    </source>
</evidence>
<name>A0A075P1P9_9ALTE</name>
<dbReference type="AlphaFoldDB" id="A0A075P1P9"/>
<dbReference type="GO" id="GO:0019898">
    <property type="term" value="C:extrinsic component of membrane"/>
    <property type="evidence" value="ECO:0007669"/>
    <property type="project" value="InterPro"/>
</dbReference>
<sequence>MKKTPFILSILLVVFLIVVGSLMFSDPDVTNVVSGNGRIEATEIGISAKVAGRVEDIYVNEGDRVEAGDVVAKLDTATINSQLEQAKAQAEQAKSAVEAANMAIAQRESEKAALEAALIQAKAELKAAEAHAARTSELAKTGAVSKQLAEDNLTTVESAKAAVNAAKARLTAAAATIEATRSQYYSALAAVNAANATIAQIESEMNDMVLKAPRSGRIQYRVVQPGEVVGAGGRVLSLVDLTNVYMTFFLPASQVGKLTMGGEARIVLDAAPNMAIPATISYVADVAQFTPRSVETQSEREKLMFRVKAQVPVPLLKQHIDKVKTGLPGVVWVKLSDDAQWPSDLPELVHE</sequence>
<dbReference type="Gene3D" id="2.40.30.170">
    <property type="match status" value="1"/>
</dbReference>
<feature type="coiled-coil region" evidence="1">
    <location>
        <begin position="76"/>
        <end position="138"/>
    </location>
</feature>
<evidence type="ECO:0000313" key="5">
    <source>
        <dbReference type="Proteomes" id="UP000056090"/>
    </source>
</evidence>
<dbReference type="InterPro" id="IPR000089">
    <property type="entry name" value="Biotin_lipoyl"/>
</dbReference>
<feature type="domain" description="Lipoyl-binding" evidence="2">
    <location>
        <begin position="44"/>
        <end position="74"/>
    </location>
</feature>
<dbReference type="eggNOG" id="COG0845">
    <property type="taxonomic scope" value="Bacteria"/>
</dbReference>
<dbReference type="KEGG" id="aal:EP13_00460"/>
<dbReference type="PANTHER" id="PTHR30438:SF2">
    <property type="entry name" value="MEMBRANE PROTEIN"/>
    <property type="match status" value="1"/>
</dbReference>
<dbReference type="GO" id="GO:1990961">
    <property type="term" value="P:xenobiotic detoxification by transmembrane export across the plasma membrane"/>
    <property type="evidence" value="ECO:0007669"/>
    <property type="project" value="InterPro"/>
</dbReference>
<gene>
    <name evidence="4" type="ORF">EP13_00460</name>
</gene>
<dbReference type="GeneID" id="78253418"/>
<protein>
    <submittedName>
        <fullName evidence="4">Hemolysin D</fullName>
    </submittedName>
</protein>
<dbReference type="InterPro" id="IPR058624">
    <property type="entry name" value="MdtA-like_HH"/>
</dbReference>
<dbReference type="InterPro" id="IPR030190">
    <property type="entry name" value="MacA_alpha-hairpin_sf"/>
</dbReference>
<dbReference type="EMBL" id="CP008849">
    <property type="protein sequence ID" value="AIF97282.1"/>
    <property type="molecule type" value="Genomic_DNA"/>
</dbReference>
<dbReference type="Proteomes" id="UP000056090">
    <property type="component" value="Chromosome"/>
</dbReference>
<dbReference type="Gene3D" id="6.10.140.1990">
    <property type="match status" value="1"/>
</dbReference>
<keyword evidence="5" id="KW-1185">Reference proteome</keyword>
<dbReference type="PRINTS" id="PR01490">
    <property type="entry name" value="RTXTOXIND"/>
</dbReference>
<evidence type="ECO:0000259" key="2">
    <source>
        <dbReference type="Pfam" id="PF00364"/>
    </source>
</evidence>
<dbReference type="Pfam" id="PF25876">
    <property type="entry name" value="HH_MFP_RND"/>
    <property type="match status" value="1"/>
</dbReference>
<keyword evidence="1" id="KW-0175">Coiled coil</keyword>
<feature type="domain" description="Multidrug resistance protein MdtA-like alpha-helical hairpin" evidence="3">
    <location>
        <begin position="112"/>
        <end position="174"/>
    </location>
</feature>
<dbReference type="PANTHER" id="PTHR30438">
    <property type="entry name" value="36 KDA ANTIGEN-RELATED"/>
    <property type="match status" value="1"/>
</dbReference>
<evidence type="ECO:0000313" key="4">
    <source>
        <dbReference type="EMBL" id="AIF97282.1"/>
    </source>
</evidence>
<organism evidence="4 5">
    <name type="scientific">Alteromonas australica</name>
    <dbReference type="NCBI Taxonomy" id="589873"/>
    <lineage>
        <taxon>Bacteria</taxon>
        <taxon>Pseudomonadati</taxon>
        <taxon>Pseudomonadota</taxon>
        <taxon>Gammaproteobacteria</taxon>
        <taxon>Alteromonadales</taxon>
        <taxon>Alteromonadaceae</taxon>
        <taxon>Alteromonas/Salinimonas group</taxon>
        <taxon>Alteromonas</taxon>
    </lineage>
</organism>
<dbReference type="GO" id="GO:0005886">
    <property type="term" value="C:plasma membrane"/>
    <property type="evidence" value="ECO:0007669"/>
    <property type="project" value="TreeGrafter"/>
</dbReference>
<dbReference type="SUPFAM" id="SSF111369">
    <property type="entry name" value="HlyD-like secretion proteins"/>
    <property type="match status" value="3"/>
</dbReference>
<proteinExistence type="predicted"/>
<dbReference type="Pfam" id="PF00364">
    <property type="entry name" value="Biotin_lipoyl"/>
    <property type="match status" value="1"/>
</dbReference>
<evidence type="ECO:0000259" key="3">
    <source>
        <dbReference type="Pfam" id="PF25876"/>
    </source>
</evidence>